<sequence length="298" mass="34633">MCARCASLHLASVHRQRVCHRSRQVASSTEGCPPWGFASERNSMITNHRPSILHRPKSKEPSRKNEENGIVEYEREQERWRVKSEKHAASEDRIRRSLYAMPEDIQRNAQDLTETMKQQLQEKEAVRQHEAEQDAQWARPPAWKCISDNERPWTIASQFVQEQESEEARRAHLRKIAEENRRIMQLRAHQQWQQEQQDRQQAARQTSTEETFWNYGAASEKWIPPERRVKPASQYSHAAHSRASPYEWGAQPPAHAPAPQATVPAWQQQAQQQPAKPGGQGSAQQSLPAREFPWTWHG</sequence>
<dbReference type="Proteomes" id="UP001489004">
    <property type="component" value="Unassembled WGS sequence"/>
</dbReference>
<feature type="compositionally biased region" description="Low complexity" evidence="1">
    <location>
        <begin position="250"/>
        <end position="285"/>
    </location>
</feature>
<feature type="compositionally biased region" description="Basic and acidic residues" evidence="1">
    <location>
        <begin position="58"/>
        <end position="70"/>
    </location>
</feature>
<evidence type="ECO:0000313" key="3">
    <source>
        <dbReference type="Proteomes" id="UP001489004"/>
    </source>
</evidence>
<proteinExistence type="predicted"/>
<name>A0AAW1P9V7_9CHLO</name>
<evidence type="ECO:0000256" key="1">
    <source>
        <dbReference type="SAM" id="MobiDB-lite"/>
    </source>
</evidence>
<feature type="region of interest" description="Disordered" evidence="1">
    <location>
        <begin position="187"/>
        <end position="298"/>
    </location>
</feature>
<comment type="caution">
    <text evidence="2">The sequence shown here is derived from an EMBL/GenBank/DDBJ whole genome shotgun (WGS) entry which is preliminary data.</text>
</comment>
<evidence type="ECO:0000313" key="2">
    <source>
        <dbReference type="EMBL" id="KAK9805637.1"/>
    </source>
</evidence>
<protein>
    <submittedName>
        <fullName evidence="2">Uncharacterized protein</fullName>
    </submittedName>
</protein>
<accession>A0AAW1P9V7</accession>
<reference evidence="2 3" key="1">
    <citation type="journal article" date="2024" name="Nat. Commun.">
        <title>Phylogenomics reveals the evolutionary origins of lichenization in chlorophyte algae.</title>
        <authorList>
            <person name="Puginier C."/>
            <person name="Libourel C."/>
            <person name="Otte J."/>
            <person name="Skaloud P."/>
            <person name="Haon M."/>
            <person name="Grisel S."/>
            <person name="Petersen M."/>
            <person name="Berrin J.G."/>
            <person name="Delaux P.M."/>
            <person name="Dal Grande F."/>
            <person name="Keller J."/>
        </authorList>
    </citation>
    <scope>NUCLEOTIDE SEQUENCE [LARGE SCALE GENOMIC DNA]</scope>
    <source>
        <strain evidence="2 3">SAG 2043</strain>
    </source>
</reference>
<feature type="region of interest" description="Disordered" evidence="1">
    <location>
        <begin position="47"/>
        <end position="70"/>
    </location>
</feature>
<gene>
    <name evidence="2" type="ORF">WJX72_009505</name>
</gene>
<feature type="compositionally biased region" description="Low complexity" evidence="1">
    <location>
        <begin position="187"/>
        <end position="205"/>
    </location>
</feature>
<dbReference type="EMBL" id="JALJOR010000015">
    <property type="protein sequence ID" value="KAK9805637.1"/>
    <property type="molecule type" value="Genomic_DNA"/>
</dbReference>
<keyword evidence="3" id="KW-1185">Reference proteome</keyword>
<dbReference type="AlphaFoldDB" id="A0AAW1P9V7"/>
<organism evidence="2 3">
    <name type="scientific">[Myrmecia] bisecta</name>
    <dbReference type="NCBI Taxonomy" id="41462"/>
    <lineage>
        <taxon>Eukaryota</taxon>
        <taxon>Viridiplantae</taxon>
        <taxon>Chlorophyta</taxon>
        <taxon>core chlorophytes</taxon>
        <taxon>Trebouxiophyceae</taxon>
        <taxon>Trebouxiales</taxon>
        <taxon>Trebouxiaceae</taxon>
        <taxon>Myrmecia</taxon>
    </lineage>
</organism>